<reference evidence="1" key="1">
    <citation type="journal article" date="2019" name="Beilstein J. Org. Chem.">
        <title>Nanangenines: drimane sesquiterpenoids as the dominant metabolite cohort of a novel Australian fungus, Aspergillus nanangensis.</title>
        <authorList>
            <person name="Lacey H.J."/>
            <person name="Gilchrist C.L.M."/>
            <person name="Crombie A."/>
            <person name="Kalaitzis J.A."/>
            <person name="Vuong D."/>
            <person name="Rutledge P.J."/>
            <person name="Turner P."/>
            <person name="Pitt J.I."/>
            <person name="Lacey E."/>
            <person name="Chooi Y.H."/>
            <person name="Piggott A.M."/>
        </authorList>
    </citation>
    <scope>NUCLEOTIDE SEQUENCE</scope>
    <source>
        <strain evidence="1">MST-FP2251</strain>
    </source>
</reference>
<sequence length="125" mass="14889">AAYHARYPQIRDVRVDFIQINQIHQWMMEFSTVPSCQQYLQKYLQQLCLRAFRKDVFTQVKPLLRPESTTAALAGDTPLYWPDVKNALQPQYSPPQIASGNRMAVKRIDVLFTWLWEWRDGRFER</sequence>
<reference evidence="1" key="2">
    <citation type="submission" date="2020-02" db="EMBL/GenBank/DDBJ databases">
        <authorList>
            <person name="Gilchrist C.L.M."/>
            <person name="Chooi Y.-H."/>
        </authorList>
    </citation>
    <scope>NUCLEOTIDE SEQUENCE</scope>
    <source>
        <strain evidence="1">MST-FP2251</strain>
    </source>
</reference>
<protein>
    <submittedName>
        <fullName evidence="1">Uncharacterized protein</fullName>
    </submittedName>
</protein>
<gene>
    <name evidence="1" type="ORF">FE257_007592</name>
</gene>
<feature type="non-terminal residue" evidence="1">
    <location>
        <position position="1"/>
    </location>
</feature>
<comment type="caution">
    <text evidence="1">The sequence shown here is derived from an EMBL/GenBank/DDBJ whole genome shotgun (WGS) entry which is preliminary data.</text>
</comment>
<name>A0AAD4GNP8_ASPNN</name>
<keyword evidence="2" id="KW-1185">Reference proteome</keyword>
<evidence type="ECO:0000313" key="1">
    <source>
        <dbReference type="EMBL" id="KAF9882538.1"/>
    </source>
</evidence>
<dbReference type="EMBL" id="VCAU01000382">
    <property type="protein sequence ID" value="KAF9882538.1"/>
    <property type="molecule type" value="Genomic_DNA"/>
</dbReference>
<evidence type="ECO:0000313" key="2">
    <source>
        <dbReference type="Proteomes" id="UP001194746"/>
    </source>
</evidence>
<organism evidence="1 2">
    <name type="scientific">Aspergillus nanangensis</name>
    <dbReference type="NCBI Taxonomy" id="2582783"/>
    <lineage>
        <taxon>Eukaryota</taxon>
        <taxon>Fungi</taxon>
        <taxon>Dikarya</taxon>
        <taxon>Ascomycota</taxon>
        <taxon>Pezizomycotina</taxon>
        <taxon>Eurotiomycetes</taxon>
        <taxon>Eurotiomycetidae</taxon>
        <taxon>Eurotiales</taxon>
        <taxon>Aspergillaceae</taxon>
        <taxon>Aspergillus</taxon>
        <taxon>Aspergillus subgen. Circumdati</taxon>
    </lineage>
</organism>
<proteinExistence type="predicted"/>
<dbReference type="AlphaFoldDB" id="A0AAD4GNP8"/>
<accession>A0AAD4GNP8</accession>
<dbReference type="Proteomes" id="UP001194746">
    <property type="component" value="Unassembled WGS sequence"/>
</dbReference>